<proteinExistence type="predicted"/>
<comment type="caution">
    <text evidence="1">The sequence shown here is derived from an EMBL/GenBank/DDBJ whole genome shotgun (WGS) entry which is preliminary data.</text>
</comment>
<dbReference type="EMBL" id="BAABIM010000005">
    <property type="protein sequence ID" value="GAA4698292.1"/>
    <property type="molecule type" value="Genomic_DNA"/>
</dbReference>
<name>A0ABP8WZP3_9ACTN</name>
<evidence type="ECO:0000313" key="2">
    <source>
        <dbReference type="Proteomes" id="UP001500621"/>
    </source>
</evidence>
<protein>
    <recommendedName>
        <fullName evidence="3">DUF1918 domain-containing protein</fullName>
    </recommendedName>
</protein>
<accession>A0ABP8WZP3</accession>
<reference evidence="2" key="1">
    <citation type="journal article" date="2019" name="Int. J. Syst. Evol. Microbiol.">
        <title>The Global Catalogue of Microorganisms (GCM) 10K type strain sequencing project: providing services to taxonomists for standard genome sequencing and annotation.</title>
        <authorList>
            <consortium name="The Broad Institute Genomics Platform"/>
            <consortium name="The Broad Institute Genome Sequencing Center for Infectious Disease"/>
            <person name="Wu L."/>
            <person name="Ma J."/>
        </authorList>
    </citation>
    <scope>NUCLEOTIDE SEQUENCE [LARGE SCALE GENOMIC DNA]</scope>
    <source>
        <strain evidence="2">JCM 18127</strain>
    </source>
</reference>
<keyword evidence="2" id="KW-1185">Reference proteome</keyword>
<gene>
    <name evidence="1" type="ORF">GCM10023226_41070</name>
</gene>
<organism evidence="1 2">
    <name type="scientific">Nocardioides nanhaiensis</name>
    <dbReference type="NCBI Taxonomy" id="1476871"/>
    <lineage>
        <taxon>Bacteria</taxon>
        <taxon>Bacillati</taxon>
        <taxon>Actinomycetota</taxon>
        <taxon>Actinomycetes</taxon>
        <taxon>Propionibacteriales</taxon>
        <taxon>Nocardioidaceae</taxon>
        <taxon>Nocardioides</taxon>
    </lineage>
</organism>
<evidence type="ECO:0008006" key="3">
    <source>
        <dbReference type="Google" id="ProtNLM"/>
    </source>
</evidence>
<dbReference type="RefSeq" id="WP_345271773.1">
    <property type="nucleotide sequence ID" value="NZ_BAABIM010000005.1"/>
</dbReference>
<evidence type="ECO:0000313" key="1">
    <source>
        <dbReference type="EMBL" id="GAA4698292.1"/>
    </source>
</evidence>
<dbReference type="Proteomes" id="UP001500621">
    <property type="component" value="Unassembled WGS sequence"/>
</dbReference>
<sequence length="59" mass="6268">MTENKAPSKASAKVGDVVDVKDGALVVRPDDTSFNVHGTQYVYDAPGKFVVDGDEVTVK</sequence>